<keyword evidence="2" id="KW-1185">Reference proteome</keyword>
<dbReference type="InterPro" id="IPR036249">
    <property type="entry name" value="Thioredoxin-like_sf"/>
</dbReference>
<evidence type="ECO:0000313" key="2">
    <source>
        <dbReference type="Proteomes" id="UP001166286"/>
    </source>
</evidence>
<organism evidence="1 2">
    <name type="scientific">Cladonia borealis</name>
    <dbReference type="NCBI Taxonomy" id="184061"/>
    <lineage>
        <taxon>Eukaryota</taxon>
        <taxon>Fungi</taxon>
        <taxon>Dikarya</taxon>
        <taxon>Ascomycota</taxon>
        <taxon>Pezizomycotina</taxon>
        <taxon>Lecanoromycetes</taxon>
        <taxon>OSLEUM clade</taxon>
        <taxon>Lecanoromycetidae</taxon>
        <taxon>Lecanorales</taxon>
        <taxon>Lecanorineae</taxon>
        <taxon>Cladoniaceae</taxon>
        <taxon>Cladonia</taxon>
    </lineage>
</organism>
<dbReference type="SUPFAM" id="SSF52833">
    <property type="entry name" value="Thioredoxin-like"/>
    <property type="match status" value="1"/>
</dbReference>
<evidence type="ECO:0000313" key="1">
    <source>
        <dbReference type="EMBL" id="KAK0513279.1"/>
    </source>
</evidence>
<dbReference type="Proteomes" id="UP001166286">
    <property type="component" value="Unassembled WGS sequence"/>
</dbReference>
<dbReference type="PANTHER" id="PTHR36057:SF1">
    <property type="entry name" value="LIPOPROTEIN LIPID ATTACHMENT SITE-LIKE PROTEIN, PUTATIVE (DUF1223)-RELATED"/>
    <property type="match status" value="1"/>
</dbReference>
<reference evidence="1" key="1">
    <citation type="submission" date="2023-03" db="EMBL/GenBank/DDBJ databases">
        <title>Complete genome of Cladonia borealis.</title>
        <authorList>
            <person name="Park H."/>
        </authorList>
    </citation>
    <scope>NUCLEOTIDE SEQUENCE</scope>
    <source>
        <strain evidence="1">ANT050790</strain>
    </source>
</reference>
<evidence type="ECO:0008006" key="3">
    <source>
        <dbReference type="Google" id="ProtNLM"/>
    </source>
</evidence>
<sequence>MSTSQAPEYPMLQSDALTVIELFQSQGCSSCPPANSNVLKLAQDPNLLVLTYNVTYLDRLVWKDIFGNSANDRRQWEYARALSRKNVFTPQVIFNGEVDGVGNNPRELQSLIAEGSASRALNTVKISSSMDGKVTVVGAENEHGLVTVVRYDPKHYEVRISHGENGGRTLPHSHVVKEVRQIGNWTGGSQQFELPRTEDGLKVAVLVQAGSGGRVLGAARI</sequence>
<gene>
    <name evidence="1" type="ORF">JMJ35_004265</name>
</gene>
<accession>A0AA39R3R9</accession>
<dbReference type="Pfam" id="PF06764">
    <property type="entry name" value="DUF1223"/>
    <property type="match status" value="1"/>
</dbReference>
<dbReference type="EMBL" id="JAFEKC020000008">
    <property type="protein sequence ID" value="KAK0513279.1"/>
    <property type="molecule type" value="Genomic_DNA"/>
</dbReference>
<dbReference type="AlphaFoldDB" id="A0AA39R3R9"/>
<name>A0AA39R3R9_9LECA</name>
<comment type="caution">
    <text evidence="1">The sequence shown here is derived from an EMBL/GenBank/DDBJ whole genome shotgun (WGS) entry which is preliminary data.</text>
</comment>
<dbReference type="InterPro" id="IPR010634">
    <property type="entry name" value="DUF1223"/>
</dbReference>
<dbReference type="PANTHER" id="PTHR36057">
    <property type="match status" value="1"/>
</dbReference>
<protein>
    <recommendedName>
        <fullName evidence="3">DUF1223 domain-containing protein</fullName>
    </recommendedName>
</protein>
<proteinExistence type="predicted"/>